<name>A0A8J3FMY1_9ACTN</name>
<evidence type="ECO:0000256" key="1">
    <source>
        <dbReference type="ARBA" id="ARBA00004651"/>
    </source>
</evidence>
<evidence type="ECO:0000259" key="7">
    <source>
        <dbReference type="Pfam" id="PF06271"/>
    </source>
</evidence>
<evidence type="ECO:0000256" key="6">
    <source>
        <dbReference type="SAM" id="Phobius"/>
    </source>
</evidence>
<sequence>MAASQNDVPPTPVDAGPAGFGPRFAALMIDWAFCLLASSLYADPFTVAWPAVALLIALNAVCIGFFGRTLGMTLARLRCVSYVDGAAIGLLRATVRAALLALLVPALILDGQGRGLHDRAAGSIVLALPKPPRG</sequence>
<feature type="transmembrane region" description="Helical" evidence="6">
    <location>
        <begin position="86"/>
        <end position="109"/>
    </location>
</feature>
<comment type="caution">
    <text evidence="8">The sequence shown here is derived from an EMBL/GenBank/DDBJ whole genome shotgun (WGS) entry which is preliminary data.</text>
</comment>
<organism evidence="8 9">
    <name type="scientific">Mangrovihabitans endophyticus</name>
    <dbReference type="NCBI Taxonomy" id="1751298"/>
    <lineage>
        <taxon>Bacteria</taxon>
        <taxon>Bacillati</taxon>
        <taxon>Actinomycetota</taxon>
        <taxon>Actinomycetes</taxon>
        <taxon>Micromonosporales</taxon>
        <taxon>Micromonosporaceae</taxon>
        <taxon>Mangrovihabitans</taxon>
    </lineage>
</organism>
<evidence type="ECO:0000256" key="2">
    <source>
        <dbReference type="ARBA" id="ARBA00022475"/>
    </source>
</evidence>
<keyword evidence="2" id="KW-1003">Cell membrane</keyword>
<dbReference type="Proteomes" id="UP000656042">
    <property type="component" value="Unassembled WGS sequence"/>
</dbReference>
<keyword evidence="5 6" id="KW-0472">Membrane</keyword>
<accession>A0A8J3FMY1</accession>
<dbReference type="InterPro" id="IPR010432">
    <property type="entry name" value="RDD"/>
</dbReference>
<evidence type="ECO:0000256" key="4">
    <source>
        <dbReference type="ARBA" id="ARBA00022989"/>
    </source>
</evidence>
<dbReference type="PANTHER" id="PTHR36115">
    <property type="entry name" value="PROLINE-RICH ANTIGEN HOMOLOG-RELATED"/>
    <property type="match status" value="1"/>
</dbReference>
<protein>
    <recommendedName>
        <fullName evidence="7">RDD domain-containing protein</fullName>
    </recommendedName>
</protein>
<reference evidence="8" key="1">
    <citation type="journal article" date="2014" name="Int. J. Syst. Evol. Microbiol.">
        <title>Complete genome sequence of Corynebacterium casei LMG S-19264T (=DSM 44701T), isolated from a smear-ripened cheese.</title>
        <authorList>
            <consortium name="US DOE Joint Genome Institute (JGI-PGF)"/>
            <person name="Walter F."/>
            <person name="Albersmeier A."/>
            <person name="Kalinowski J."/>
            <person name="Ruckert C."/>
        </authorList>
    </citation>
    <scope>NUCLEOTIDE SEQUENCE</scope>
    <source>
        <strain evidence="8">CGMCC 4.7299</strain>
    </source>
</reference>
<evidence type="ECO:0000256" key="3">
    <source>
        <dbReference type="ARBA" id="ARBA00022692"/>
    </source>
</evidence>
<dbReference type="GO" id="GO:0005886">
    <property type="term" value="C:plasma membrane"/>
    <property type="evidence" value="ECO:0007669"/>
    <property type="project" value="UniProtKB-SubCell"/>
</dbReference>
<dbReference type="Pfam" id="PF06271">
    <property type="entry name" value="RDD"/>
    <property type="match status" value="1"/>
</dbReference>
<feature type="domain" description="RDD" evidence="7">
    <location>
        <begin position="18"/>
        <end position="122"/>
    </location>
</feature>
<evidence type="ECO:0000256" key="5">
    <source>
        <dbReference type="ARBA" id="ARBA00023136"/>
    </source>
</evidence>
<dbReference type="PANTHER" id="PTHR36115:SF6">
    <property type="entry name" value="PROLINE-RICH ANTIGEN HOMOLOG"/>
    <property type="match status" value="1"/>
</dbReference>
<proteinExistence type="predicted"/>
<gene>
    <name evidence="8" type="ORF">GCM10012284_22460</name>
</gene>
<dbReference type="InterPro" id="IPR051791">
    <property type="entry name" value="Pra-immunoreactive"/>
</dbReference>
<comment type="subcellular location">
    <subcellularLocation>
        <location evidence="1">Cell membrane</location>
        <topology evidence="1">Multi-pass membrane protein</topology>
    </subcellularLocation>
</comment>
<dbReference type="RefSeq" id="WP_189079095.1">
    <property type="nucleotide sequence ID" value="NZ_BMMX01000007.1"/>
</dbReference>
<keyword evidence="3 6" id="KW-0812">Transmembrane</keyword>
<feature type="transmembrane region" description="Helical" evidence="6">
    <location>
        <begin position="47"/>
        <end position="66"/>
    </location>
</feature>
<evidence type="ECO:0000313" key="8">
    <source>
        <dbReference type="EMBL" id="GGK87916.1"/>
    </source>
</evidence>
<dbReference type="AlphaFoldDB" id="A0A8J3FMY1"/>
<reference evidence="8" key="2">
    <citation type="submission" date="2020-09" db="EMBL/GenBank/DDBJ databases">
        <authorList>
            <person name="Sun Q."/>
            <person name="Zhou Y."/>
        </authorList>
    </citation>
    <scope>NUCLEOTIDE SEQUENCE</scope>
    <source>
        <strain evidence="8">CGMCC 4.7299</strain>
    </source>
</reference>
<dbReference type="EMBL" id="BMMX01000007">
    <property type="protein sequence ID" value="GGK87916.1"/>
    <property type="molecule type" value="Genomic_DNA"/>
</dbReference>
<keyword evidence="4 6" id="KW-1133">Transmembrane helix</keyword>
<evidence type="ECO:0000313" key="9">
    <source>
        <dbReference type="Proteomes" id="UP000656042"/>
    </source>
</evidence>
<keyword evidence="9" id="KW-1185">Reference proteome</keyword>